<dbReference type="EMBL" id="HBGJ01020241">
    <property type="protein sequence ID" value="CAD9254761.1"/>
    <property type="molecule type" value="Transcribed_RNA"/>
</dbReference>
<sequence>MNRRLLCFALAALHSGRALALTPGPWGASGIAFAPAWVKPLTRRSMSSERVTAGTEGHLCMMVNLEIVPERVEEFLEVARADAEGSRAEPGCLRFDVLKDDDSDNKFAFFEVYASAEAVAYHKEQDHYKLWSEFKASGGVASQEVQKMTAANFTQK</sequence>
<dbReference type="EMBL" id="HBGJ01020243">
    <property type="protein sequence ID" value="CAD9254763.1"/>
    <property type="molecule type" value="Transcribed_RNA"/>
</dbReference>
<dbReference type="GO" id="GO:0016491">
    <property type="term" value="F:oxidoreductase activity"/>
    <property type="evidence" value="ECO:0007669"/>
    <property type="project" value="TreeGrafter"/>
</dbReference>
<dbReference type="PROSITE" id="PS51725">
    <property type="entry name" value="ABM"/>
    <property type="match status" value="1"/>
</dbReference>
<dbReference type="PANTHER" id="PTHR33336">
    <property type="entry name" value="QUINOL MONOOXYGENASE YGIN-RELATED"/>
    <property type="match status" value="1"/>
</dbReference>
<feature type="chain" id="PRO_5035585595" description="ABM domain-containing protein" evidence="1">
    <location>
        <begin position="21"/>
        <end position="156"/>
    </location>
</feature>
<dbReference type="AlphaFoldDB" id="A0A6U4G3X5"/>
<protein>
    <recommendedName>
        <fullName evidence="2">ABM domain-containing protein</fullName>
    </recommendedName>
</protein>
<reference evidence="4" key="1">
    <citation type="submission" date="2021-01" db="EMBL/GenBank/DDBJ databases">
        <authorList>
            <person name="Corre E."/>
            <person name="Pelletier E."/>
            <person name="Niang G."/>
            <person name="Scheremetjew M."/>
            <person name="Finn R."/>
            <person name="Kale V."/>
            <person name="Holt S."/>
            <person name="Cochrane G."/>
            <person name="Meng A."/>
            <person name="Brown T."/>
            <person name="Cohen L."/>
        </authorList>
    </citation>
    <scope>NUCLEOTIDE SEQUENCE</scope>
    <source>
        <strain evidence="4">CCMP2877</strain>
    </source>
</reference>
<evidence type="ECO:0000313" key="4">
    <source>
        <dbReference type="EMBL" id="CAD9254761.1"/>
    </source>
</evidence>
<organism evidence="4">
    <name type="scientific">Phaeomonas parva</name>
    <dbReference type="NCBI Taxonomy" id="124430"/>
    <lineage>
        <taxon>Eukaryota</taxon>
        <taxon>Sar</taxon>
        <taxon>Stramenopiles</taxon>
        <taxon>Ochrophyta</taxon>
        <taxon>Pinguiophyceae</taxon>
        <taxon>Pinguiochrysidales</taxon>
        <taxon>Pinguiochrysidaceae</taxon>
        <taxon>Phaeomonas</taxon>
    </lineage>
</organism>
<accession>A0A6U4G3X5</accession>
<dbReference type="PANTHER" id="PTHR33336:SF1">
    <property type="entry name" value="(4S)-4-HYDROXY-5-PHOSPHONOOXYPENTANE-2,3-DIONE ISOMERASE"/>
    <property type="match status" value="1"/>
</dbReference>
<dbReference type="Gene3D" id="3.30.70.100">
    <property type="match status" value="1"/>
</dbReference>
<dbReference type="InterPro" id="IPR011008">
    <property type="entry name" value="Dimeric_a/b-barrel"/>
</dbReference>
<dbReference type="Pfam" id="PF03992">
    <property type="entry name" value="ABM"/>
    <property type="match status" value="1"/>
</dbReference>
<proteinExistence type="predicted"/>
<evidence type="ECO:0000256" key="1">
    <source>
        <dbReference type="SAM" id="SignalP"/>
    </source>
</evidence>
<dbReference type="InterPro" id="IPR007138">
    <property type="entry name" value="ABM_dom"/>
</dbReference>
<dbReference type="EMBL" id="HBGJ01020239">
    <property type="protein sequence ID" value="CAD9254759.1"/>
    <property type="molecule type" value="Transcribed_RNA"/>
</dbReference>
<evidence type="ECO:0000313" key="5">
    <source>
        <dbReference type="EMBL" id="CAD9254763.1"/>
    </source>
</evidence>
<evidence type="ECO:0000259" key="2">
    <source>
        <dbReference type="PROSITE" id="PS51725"/>
    </source>
</evidence>
<keyword evidence="1" id="KW-0732">Signal</keyword>
<feature type="signal peptide" evidence="1">
    <location>
        <begin position="1"/>
        <end position="20"/>
    </location>
</feature>
<gene>
    <name evidence="3" type="ORF">PPAR1163_LOCUS13127</name>
    <name evidence="4" type="ORF">PPAR1163_LOCUS13129</name>
    <name evidence="5" type="ORF">PPAR1163_LOCUS13131</name>
</gene>
<feature type="domain" description="ABM" evidence="2">
    <location>
        <begin position="59"/>
        <end position="150"/>
    </location>
</feature>
<dbReference type="InterPro" id="IPR050744">
    <property type="entry name" value="AI-2_Isomerase_LsrG"/>
</dbReference>
<dbReference type="SUPFAM" id="SSF54909">
    <property type="entry name" value="Dimeric alpha+beta barrel"/>
    <property type="match status" value="1"/>
</dbReference>
<dbReference type="GO" id="GO:0005829">
    <property type="term" value="C:cytosol"/>
    <property type="evidence" value="ECO:0007669"/>
    <property type="project" value="TreeGrafter"/>
</dbReference>
<evidence type="ECO:0000313" key="3">
    <source>
        <dbReference type="EMBL" id="CAD9254759.1"/>
    </source>
</evidence>
<name>A0A6U4G3X5_9STRA</name>